<dbReference type="Gene3D" id="3.40.50.150">
    <property type="entry name" value="Vaccinia Virus protein VP39"/>
    <property type="match status" value="1"/>
</dbReference>
<dbReference type="InterPro" id="IPR029063">
    <property type="entry name" value="SAM-dependent_MTases_sf"/>
</dbReference>
<gene>
    <name evidence="4" type="ORF">DFH08DRAFT_923025</name>
</gene>
<dbReference type="AlphaFoldDB" id="A0AAD7AAD2"/>
<keyword evidence="2" id="KW-0489">Methyltransferase</keyword>
<comment type="caution">
    <text evidence="4">The sequence shown here is derived from an EMBL/GenBank/DDBJ whole genome shotgun (WGS) entry which is preliminary data.</text>
</comment>
<evidence type="ECO:0000256" key="2">
    <source>
        <dbReference type="ARBA" id="ARBA00022603"/>
    </source>
</evidence>
<dbReference type="GO" id="GO:0032259">
    <property type="term" value="P:methylation"/>
    <property type="evidence" value="ECO:0007669"/>
    <property type="project" value="UniProtKB-KW"/>
</dbReference>
<dbReference type="PANTHER" id="PTHR12176:SF80">
    <property type="entry name" value="EEF1A LYSINE METHYLTRANSFERASE 4"/>
    <property type="match status" value="1"/>
</dbReference>
<sequence>MANAKTLEELSRADYWDERYRGDDSKDATFEWFKSFSNLESLFRNAFPSLRARSLVSSILDAATAYKLPIDLHDQGYTNQVCVDFSSVVIEDMAARFKDKGGISWKVEDVRQMSSIPDNDVDVAVDKGTLDAMLWGSLWDPPDEVKDNTRRYIDEPHFIKPFLIREALWDLQVLELKEEAGVFEYFAFVIVKKKAT</sequence>
<evidence type="ECO:0000256" key="3">
    <source>
        <dbReference type="ARBA" id="ARBA00022679"/>
    </source>
</evidence>
<keyword evidence="3" id="KW-0808">Transferase</keyword>
<dbReference type="Proteomes" id="UP001218218">
    <property type="component" value="Unassembled WGS sequence"/>
</dbReference>
<organism evidence="4 5">
    <name type="scientific">Mycena albidolilacea</name>
    <dbReference type="NCBI Taxonomy" id="1033008"/>
    <lineage>
        <taxon>Eukaryota</taxon>
        <taxon>Fungi</taxon>
        <taxon>Dikarya</taxon>
        <taxon>Basidiomycota</taxon>
        <taxon>Agaricomycotina</taxon>
        <taxon>Agaricomycetes</taxon>
        <taxon>Agaricomycetidae</taxon>
        <taxon>Agaricales</taxon>
        <taxon>Marasmiineae</taxon>
        <taxon>Mycenaceae</taxon>
        <taxon>Mycena</taxon>
    </lineage>
</organism>
<protein>
    <submittedName>
        <fullName evidence="4">Uncharacterized protein</fullName>
    </submittedName>
</protein>
<dbReference type="InterPro" id="IPR051419">
    <property type="entry name" value="Lys/N-term_MeTrsfase_sf"/>
</dbReference>
<comment type="similarity">
    <text evidence="1">Belongs to the methyltransferase superfamily.</text>
</comment>
<name>A0AAD7AAD2_9AGAR</name>
<evidence type="ECO:0000313" key="4">
    <source>
        <dbReference type="EMBL" id="KAJ7353394.1"/>
    </source>
</evidence>
<dbReference type="GO" id="GO:0008168">
    <property type="term" value="F:methyltransferase activity"/>
    <property type="evidence" value="ECO:0007669"/>
    <property type="project" value="UniProtKB-KW"/>
</dbReference>
<proteinExistence type="inferred from homology"/>
<dbReference type="PANTHER" id="PTHR12176">
    <property type="entry name" value="SAM-DEPENDENT METHYLTRANSFERASE SUPERFAMILY PROTEIN"/>
    <property type="match status" value="1"/>
</dbReference>
<evidence type="ECO:0000313" key="5">
    <source>
        <dbReference type="Proteomes" id="UP001218218"/>
    </source>
</evidence>
<evidence type="ECO:0000256" key="1">
    <source>
        <dbReference type="ARBA" id="ARBA00008361"/>
    </source>
</evidence>
<dbReference type="EMBL" id="JARIHO010000011">
    <property type="protein sequence ID" value="KAJ7353394.1"/>
    <property type="molecule type" value="Genomic_DNA"/>
</dbReference>
<keyword evidence="5" id="KW-1185">Reference proteome</keyword>
<reference evidence="4" key="1">
    <citation type="submission" date="2023-03" db="EMBL/GenBank/DDBJ databases">
        <title>Massive genome expansion in bonnet fungi (Mycena s.s.) driven by repeated elements and novel gene families across ecological guilds.</title>
        <authorList>
            <consortium name="Lawrence Berkeley National Laboratory"/>
            <person name="Harder C.B."/>
            <person name="Miyauchi S."/>
            <person name="Viragh M."/>
            <person name="Kuo A."/>
            <person name="Thoen E."/>
            <person name="Andreopoulos B."/>
            <person name="Lu D."/>
            <person name="Skrede I."/>
            <person name="Drula E."/>
            <person name="Henrissat B."/>
            <person name="Morin E."/>
            <person name="Kohler A."/>
            <person name="Barry K."/>
            <person name="LaButti K."/>
            <person name="Morin E."/>
            <person name="Salamov A."/>
            <person name="Lipzen A."/>
            <person name="Mereny Z."/>
            <person name="Hegedus B."/>
            <person name="Baldrian P."/>
            <person name="Stursova M."/>
            <person name="Weitz H."/>
            <person name="Taylor A."/>
            <person name="Grigoriev I.V."/>
            <person name="Nagy L.G."/>
            <person name="Martin F."/>
            <person name="Kauserud H."/>
        </authorList>
    </citation>
    <scope>NUCLEOTIDE SEQUENCE</scope>
    <source>
        <strain evidence="4">CBHHK002</strain>
    </source>
</reference>
<dbReference type="SUPFAM" id="SSF53335">
    <property type="entry name" value="S-adenosyl-L-methionine-dependent methyltransferases"/>
    <property type="match status" value="1"/>
</dbReference>
<accession>A0AAD7AAD2</accession>